<name>A0ABS9K4R1_9RHOO</name>
<organism evidence="2 3">
    <name type="scientific">Dechloromonas hankyongensis</name>
    <dbReference type="NCBI Taxonomy" id="2908002"/>
    <lineage>
        <taxon>Bacteria</taxon>
        <taxon>Pseudomonadati</taxon>
        <taxon>Pseudomonadota</taxon>
        <taxon>Betaproteobacteria</taxon>
        <taxon>Rhodocyclales</taxon>
        <taxon>Azonexaceae</taxon>
        <taxon>Dechloromonas</taxon>
    </lineage>
</organism>
<comment type="caution">
    <text evidence="2">The sequence shown here is derived from an EMBL/GenBank/DDBJ whole genome shotgun (WGS) entry which is preliminary data.</text>
</comment>
<dbReference type="InterPro" id="IPR009492">
    <property type="entry name" value="TniQ"/>
</dbReference>
<accession>A0ABS9K4R1</accession>
<gene>
    <name evidence="2" type="ORF">LZ012_13725</name>
</gene>
<proteinExistence type="predicted"/>
<protein>
    <submittedName>
        <fullName evidence="2">TniQ family protein</fullName>
    </submittedName>
</protein>
<reference evidence="2" key="1">
    <citation type="submission" date="2022-01" db="EMBL/GenBank/DDBJ databases">
        <authorList>
            <person name="Jo J.-H."/>
            <person name="Im W.-T."/>
        </authorList>
    </citation>
    <scope>NUCLEOTIDE SEQUENCE</scope>
    <source>
        <strain evidence="2">XY25</strain>
    </source>
</reference>
<dbReference type="Pfam" id="PF06527">
    <property type="entry name" value="TniQ"/>
    <property type="match status" value="1"/>
</dbReference>
<sequence length="457" mass="51715">MESVDLSFLPEFSGFDNLPDIPPRSRLFSLEPIGIGTPMSEGLKSYIIRLAEAYSISPRRLIREEFTKFAPELANYRYFGPTKYAIAIDGLYRYSELFARSVENLCGLPEARNLTLQPLNALLPFTGVGMCAPRWCSSCYAEMRESRQQLYQPLAWSLDLYHVCPRHEKTMVDRCPSCNKLQYLIPRIPMIGYCCYCGTWMGKPLNKSPPATSFELWVSTAIGEIIAELSKLGNLATRDRFLRQLMEAVDCFADGGRREFCRRIGLPDAAFQIWITGGKRPCLARWLEISYGLGIGPVRFLEEKFASVSETTVLRKLPYALTPRASSPQLTAAERHAIEVELTSVAEAGSGAFSVTALAERHGLARRHLQSLWPDQCRKISADFKENAKIQWNEKRAQQCRITKETVNSLLERGLYPSQRTMQNALNRFGLSLVNPAIRDAYKQQLWAKLLENNGNS</sequence>
<feature type="domain" description="TniQ" evidence="1">
    <location>
        <begin position="32"/>
        <end position="168"/>
    </location>
</feature>
<keyword evidence="3" id="KW-1185">Reference proteome</keyword>
<evidence type="ECO:0000313" key="3">
    <source>
        <dbReference type="Proteomes" id="UP001165384"/>
    </source>
</evidence>
<evidence type="ECO:0000313" key="2">
    <source>
        <dbReference type="EMBL" id="MCG2578049.1"/>
    </source>
</evidence>
<dbReference type="RefSeq" id="WP_275711378.1">
    <property type="nucleotide sequence ID" value="NZ_JAKLTN010000002.1"/>
</dbReference>
<dbReference type="Proteomes" id="UP001165384">
    <property type="component" value="Unassembled WGS sequence"/>
</dbReference>
<evidence type="ECO:0000259" key="1">
    <source>
        <dbReference type="Pfam" id="PF06527"/>
    </source>
</evidence>
<dbReference type="EMBL" id="JAKLTN010000002">
    <property type="protein sequence ID" value="MCG2578049.1"/>
    <property type="molecule type" value="Genomic_DNA"/>
</dbReference>